<name>A0A165H6Y2_XYLHT</name>
<keyword evidence="2" id="KW-0963">Cytoplasm</keyword>
<dbReference type="Pfam" id="PF09070">
    <property type="entry name" value="PFU"/>
    <property type="match status" value="1"/>
</dbReference>
<reference evidence="9 10" key="1">
    <citation type="journal article" date="2016" name="Fungal Biol.">
        <title>The genome of Xylona heveae provides a window into fungal endophytism.</title>
        <authorList>
            <person name="Gazis R."/>
            <person name="Kuo A."/>
            <person name="Riley R."/>
            <person name="LaButti K."/>
            <person name="Lipzen A."/>
            <person name="Lin J."/>
            <person name="Amirebrahimi M."/>
            <person name="Hesse C.N."/>
            <person name="Spatafora J.W."/>
            <person name="Henrissat B."/>
            <person name="Hainaut M."/>
            <person name="Grigoriev I.V."/>
            <person name="Hibbett D.S."/>
        </authorList>
    </citation>
    <scope>NUCLEOTIDE SEQUENCE [LARGE SCALE GENOMIC DNA]</scope>
    <source>
        <strain evidence="9 10">TC161</strain>
    </source>
</reference>
<feature type="repeat" description="WD" evidence="5">
    <location>
        <begin position="10"/>
        <end position="41"/>
    </location>
</feature>
<keyword evidence="4" id="KW-0677">Repeat</keyword>
<dbReference type="GO" id="GO:0043161">
    <property type="term" value="P:proteasome-mediated ubiquitin-dependent protein catabolic process"/>
    <property type="evidence" value="ECO:0007669"/>
    <property type="project" value="TreeGrafter"/>
</dbReference>
<dbReference type="InterPro" id="IPR001680">
    <property type="entry name" value="WD40_rpt"/>
</dbReference>
<feature type="domain" description="PFU" evidence="7">
    <location>
        <begin position="371"/>
        <end position="467"/>
    </location>
</feature>
<keyword evidence="3 5" id="KW-0853">WD repeat</keyword>
<dbReference type="GO" id="GO:0043130">
    <property type="term" value="F:ubiquitin binding"/>
    <property type="evidence" value="ECO:0007669"/>
    <property type="project" value="TreeGrafter"/>
</dbReference>
<dbReference type="PROSITE" id="PS50294">
    <property type="entry name" value="WD_REPEATS_REGION"/>
    <property type="match status" value="3"/>
</dbReference>
<evidence type="ECO:0000313" key="9">
    <source>
        <dbReference type="EMBL" id="KZF23070.1"/>
    </source>
</evidence>
<dbReference type="InterPro" id="IPR015155">
    <property type="entry name" value="PFU"/>
</dbReference>
<dbReference type="InterPro" id="IPR013535">
    <property type="entry name" value="PUL_dom"/>
</dbReference>
<dbReference type="STRING" id="1328760.A0A165H6Y2"/>
<dbReference type="Pfam" id="PF08324">
    <property type="entry name" value="PUL"/>
    <property type="match status" value="1"/>
</dbReference>
<dbReference type="Gene3D" id="3.10.20.870">
    <property type="entry name" value="PFU (PLAA family ubiquitin binding), C-terminal domain"/>
    <property type="match status" value="1"/>
</dbReference>
<dbReference type="InterPro" id="IPR038122">
    <property type="entry name" value="PFU_sf"/>
</dbReference>
<dbReference type="GeneID" id="28901218"/>
<gene>
    <name evidence="9" type="ORF">L228DRAFT_283127</name>
</gene>
<dbReference type="Gene3D" id="2.130.10.10">
    <property type="entry name" value="YVTN repeat-like/Quinoprotein amine dehydrogenase"/>
    <property type="match status" value="1"/>
</dbReference>
<evidence type="ECO:0000256" key="1">
    <source>
        <dbReference type="ARBA" id="ARBA00004496"/>
    </source>
</evidence>
<comment type="subcellular location">
    <subcellularLocation>
        <location evidence="1">Cytoplasm</location>
    </subcellularLocation>
</comment>
<evidence type="ECO:0000259" key="8">
    <source>
        <dbReference type="PROSITE" id="PS51396"/>
    </source>
</evidence>
<dbReference type="FunCoup" id="A0A165H6Y2">
    <property type="interactions" value="1380"/>
</dbReference>
<dbReference type="PANTHER" id="PTHR19849">
    <property type="entry name" value="PHOSPHOLIPASE A-2-ACTIVATING PROTEIN"/>
    <property type="match status" value="1"/>
</dbReference>
<dbReference type="InterPro" id="IPR036322">
    <property type="entry name" value="WD40_repeat_dom_sf"/>
</dbReference>
<proteinExistence type="predicted"/>
<dbReference type="RefSeq" id="XP_018188625.1">
    <property type="nucleotide sequence ID" value="XM_018336081.1"/>
</dbReference>
<sequence length="780" mass="85264">MGDYKLSACLQGHEDDVRAVSFPNPELVLSASRDATVRLWKRLRHSPPEYDCTLSSHGTAFINALTYLQPSAEYPEGLVISGGRDTIIEVRQPGKSSEEDAEALLLGHAHNICALDSLSDGGLIVSGGWDAQARVWKVGKWECEAVLEGHQGSVWAVLAYDKNTIITGCADKLIRVFTETGKLVKTIRGSSDVVRALCRLPSRHPSGAHFASAGNDGLIRFWTLDGREVTQLQGHESFIYSLTCLPNGDLVSSGEDRTVRIWQGSQCIQTITHPAISVWTVAVCPQTGDIVTGASDRIVRLFTKSRERQADGHTIQAFEESVKASAIPQQQVGNVKKEQLPGPEFLQQKSGTKEGQVAMIRETDGSVTAHQWSSATQQWISVGTVVDSAGSSGRKQEFQGKDYDYVFDVDIEDGKPPLKLPYNLSQNPYEAATKFIQDNELPIAYLDQVANFITSNTQGGVIGHSPHQTAPGSDPWGTESRYRPGEISSAPASSSLPPESRPKILPQTSYLSIKSANLKVVQKKIEEINQQLIENGEKDISLNPKEINYLQSLIQLLEDGHGALHHQSHPLTNGLESVLKIITLWPPAQRIPGLDLLRLLAGATAAVAKYETPSGDTIVQILERSGVFEDKERSNNIMLAVRTFANLFESEEGRTVADGNFEKITSLVESSSTGTTNRNLTIAVTTLYINYAVLLTFPTHSIERAFTLLESLTAIISTTPDSEALYRALVGSGTLLSMGDEIRSAAVEIYNLPHAIEKAEHTTKEPRIKTIIQEIRDMLA</sequence>
<feature type="domain" description="PUL" evidence="8">
    <location>
        <begin position="503"/>
        <end position="778"/>
    </location>
</feature>
<feature type="repeat" description="WD" evidence="5">
    <location>
        <begin position="105"/>
        <end position="138"/>
    </location>
</feature>
<dbReference type="OMA" id="DKCIYYW"/>
<evidence type="ECO:0000256" key="3">
    <source>
        <dbReference type="ARBA" id="ARBA00022574"/>
    </source>
</evidence>
<dbReference type="InterPro" id="IPR015943">
    <property type="entry name" value="WD40/YVTN_repeat-like_dom_sf"/>
</dbReference>
<dbReference type="SUPFAM" id="SSF50978">
    <property type="entry name" value="WD40 repeat-like"/>
    <property type="match status" value="1"/>
</dbReference>
<dbReference type="PROSITE" id="PS50082">
    <property type="entry name" value="WD_REPEATS_2"/>
    <property type="match status" value="4"/>
</dbReference>
<feature type="compositionally biased region" description="Low complexity" evidence="6">
    <location>
        <begin position="488"/>
        <end position="498"/>
    </location>
</feature>
<evidence type="ECO:0000256" key="6">
    <source>
        <dbReference type="SAM" id="MobiDB-lite"/>
    </source>
</evidence>
<dbReference type="InterPro" id="IPR011989">
    <property type="entry name" value="ARM-like"/>
</dbReference>
<dbReference type="EMBL" id="KV407458">
    <property type="protein sequence ID" value="KZF23070.1"/>
    <property type="molecule type" value="Genomic_DNA"/>
</dbReference>
<dbReference type="GO" id="GO:0010992">
    <property type="term" value="P:ubiquitin recycling"/>
    <property type="evidence" value="ECO:0007669"/>
    <property type="project" value="TreeGrafter"/>
</dbReference>
<dbReference type="PROSITE" id="PS51394">
    <property type="entry name" value="PFU"/>
    <property type="match status" value="1"/>
</dbReference>
<evidence type="ECO:0000313" key="10">
    <source>
        <dbReference type="Proteomes" id="UP000076632"/>
    </source>
</evidence>
<dbReference type="FunFam" id="2.130.10.10:FF:000236">
    <property type="entry name" value="Polyubiquitin binding protein (Doa1/Ufd3)"/>
    <property type="match status" value="1"/>
</dbReference>
<accession>A0A165H6Y2</accession>
<dbReference type="OrthoDB" id="10265988at2759"/>
<dbReference type="SMART" id="SM00320">
    <property type="entry name" value="WD40"/>
    <property type="match status" value="6"/>
</dbReference>
<dbReference type="PROSITE" id="PS51396">
    <property type="entry name" value="PUL"/>
    <property type="match status" value="1"/>
</dbReference>
<dbReference type="Pfam" id="PF00400">
    <property type="entry name" value="WD40"/>
    <property type="match status" value="6"/>
</dbReference>
<dbReference type="InParanoid" id="A0A165H6Y2"/>
<dbReference type="Gene3D" id="1.25.10.10">
    <property type="entry name" value="Leucine-rich Repeat Variant"/>
    <property type="match status" value="1"/>
</dbReference>
<keyword evidence="10" id="KW-1185">Reference proteome</keyword>
<evidence type="ECO:0000256" key="4">
    <source>
        <dbReference type="ARBA" id="ARBA00022737"/>
    </source>
</evidence>
<dbReference type="GO" id="GO:0005634">
    <property type="term" value="C:nucleus"/>
    <property type="evidence" value="ECO:0007669"/>
    <property type="project" value="TreeGrafter"/>
</dbReference>
<evidence type="ECO:0000256" key="2">
    <source>
        <dbReference type="ARBA" id="ARBA00022490"/>
    </source>
</evidence>
<feature type="repeat" description="WD" evidence="5">
    <location>
        <begin position="232"/>
        <end position="263"/>
    </location>
</feature>
<evidence type="ECO:0000259" key="7">
    <source>
        <dbReference type="PROSITE" id="PS51394"/>
    </source>
</evidence>
<organism evidence="9 10">
    <name type="scientific">Xylona heveae (strain CBS 132557 / TC161)</name>
    <dbReference type="NCBI Taxonomy" id="1328760"/>
    <lineage>
        <taxon>Eukaryota</taxon>
        <taxon>Fungi</taxon>
        <taxon>Dikarya</taxon>
        <taxon>Ascomycota</taxon>
        <taxon>Pezizomycotina</taxon>
        <taxon>Xylonomycetes</taxon>
        <taxon>Xylonales</taxon>
        <taxon>Xylonaceae</taxon>
        <taxon>Xylona</taxon>
    </lineage>
</organism>
<evidence type="ECO:0000256" key="5">
    <source>
        <dbReference type="PROSITE-ProRule" id="PRU00221"/>
    </source>
</evidence>
<dbReference type="GO" id="GO:0005737">
    <property type="term" value="C:cytoplasm"/>
    <property type="evidence" value="ECO:0007669"/>
    <property type="project" value="UniProtKB-SubCell"/>
</dbReference>
<dbReference type="CDD" id="cd00200">
    <property type="entry name" value="WD40"/>
    <property type="match status" value="1"/>
</dbReference>
<dbReference type="PANTHER" id="PTHR19849:SF0">
    <property type="entry name" value="PHOSPHOLIPASE A-2-ACTIVATING PROTEIN"/>
    <property type="match status" value="1"/>
</dbReference>
<feature type="repeat" description="WD" evidence="5">
    <location>
        <begin position="204"/>
        <end position="232"/>
    </location>
</feature>
<dbReference type="AlphaFoldDB" id="A0A165H6Y2"/>
<feature type="region of interest" description="Disordered" evidence="6">
    <location>
        <begin position="460"/>
        <end position="501"/>
    </location>
</feature>
<dbReference type="FunFam" id="3.10.20.870:FF:000003">
    <property type="entry name" value="Polyubiquitin binding (Doa1 Ufd3) protein"/>
    <property type="match status" value="1"/>
</dbReference>
<dbReference type="Proteomes" id="UP000076632">
    <property type="component" value="Unassembled WGS sequence"/>
</dbReference>
<protein>
    <submittedName>
        <fullName evidence="9">PFU-domain-containing protein</fullName>
    </submittedName>
</protein>